<accession>A0A1G5JVF2</accession>
<dbReference type="STRING" id="582692.SAMN05720606_11232"/>
<evidence type="ECO:0000313" key="2">
    <source>
        <dbReference type="Proteomes" id="UP000198538"/>
    </source>
</evidence>
<name>A0A1G5JVF2_9BACL</name>
<dbReference type="EMBL" id="FMVM01000012">
    <property type="protein sequence ID" value="SCY91881.1"/>
    <property type="molecule type" value="Genomic_DNA"/>
</dbReference>
<evidence type="ECO:0000313" key="1">
    <source>
        <dbReference type="EMBL" id="SCY91881.1"/>
    </source>
</evidence>
<dbReference type="AlphaFoldDB" id="A0A1G5JVF2"/>
<protein>
    <submittedName>
        <fullName evidence="1">Uncharacterized protein</fullName>
    </submittedName>
</protein>
<reference evidence="2" key="1">
    <citation type="submission" date="2016-10" db="EMBL/GenBank/DDBJ databases">
        <authorList>
            <person name="Varghese N."/>
            <person name="Submissions S."/>
        </authorList>
    </citation>
    <scope>NUCLEOTIDE SEQUENCE [LARGE SCALE GENOMIC DNA]</scope>
    <source>
        <strain evidence="2">BL9</strain>
    </source>
</reference>
<gene>
    <name evidence="1" type="ORF">SAMN05720606_11232</name>
</gene>
<dbReference type="RefSeq" id="WP_090922363.1">
    <property type="nucleotide sequence ID" value="NZ_FMVM01000012.1"/>
</dbReference>
<sequence>MAQTVPLTKFSAFVSGESKAEDIIFNLTDAIASAKIPAADGSFVENKWEKVYESRADLWVTYQELKRSGVQGKYKHTDGKLYDVLKIASSLPELTKMEDESSLIDEEGYLREVDSAFGNRETGKKIQVRSFDYVDSEGSTQSVTVPGSLIAIIPDRDTRWGVKVYLLKQVYTKKNGVKVDNTDWNEFELITEMPRDWDYALSLSGYKLRVERNRTYTNGNYNYYDQQPVLASKYSFTERYYVADPTNYTTPKVVLKATPDVPEGISARNFFIMFTQPQNFRGGDYNYFDCQHGVGFIGRLSKGDPSLTYKGICNPSTVSPGSTPVVLDQTAAEAVYEQWNDPEASQLYTPPMISWEKDYDGVTELISPASHFFYGRNSTVKWLPNKKRRPDYLVNYHISINNDRAAVVIEGDPSPNIHGYYRNFGYFGKIVPFNDHDHIGNFGLTVGMGDLNQELTGYTKTDILTELNPGKYAQYGEYTSNGMDSVSLLRTRGNVLYQAHYPAFITQLPNYPNVGSIPRELSKLVLDKDGFQKSLWTGKYHASPVYLVHQAEGYRGYMDGVVAIYDQNLVNLDELIVDTEIPKDNSNPAAGNWTEVYKFFSIKSPMNFFKQSPAPDQVTIAILKEIK</sequence>
<keyword evidence="2" id="KW-1185">Reference proteome</keyword>
<proteinExistence type="predicted"/>
<dbReference type="Proteomes" id="UP000198538">
    <property type="component" value="Unassembled WGS sequence"/>
</dbReference>
<organism evidence="1 2">
    <name type="scientific">Paenibacillus polysaccharolyticus</name>
    <dbReference type="NCBI Taxonomy" id="582692"/>
    <lineage>
        <taxon>Bacteria</taxon>
        <taxon>Bacillati</taxon>
        <taxon>Bacillota</taxon>
        <taxon>Bacilli</taxon>
        <taxon>Bacillales</taxon>
        <taxon>Paenibacillaceae</taxon>
        <taxon>Paenibacillus</taxon>
    </lineage>
</organism>